<protein>
    <submittedName>
        <fullName evidence="1">Uncharacterized protein</fullName>
    </submittedName>
</protein>
<evidence type="ECO:0000313" key="3">
    <source>
        <dbReference type="Proteomes" id="UP000523431"/>
    </source>
</evidence>
<dbReference type="Proteomes" id="UP000523431">
    <property type="component" value="Unassembled WGS sequence"/>
</dbReference>
<proteinExistence type="predicted"/>
<evidence type="ECO:0000313" key="2">
    <source>
        <dbReference type="EMBL" id="MBB4533790.1"/>
    </source>
</evidence>
<gene>
    <name evidence="1" type="ORF">GGE46_000499</name>
    <name evidence="2" type="ORF">GGE57_000499</name>
</gene>
<sequence length="57" mass="6026">MTASAPFPDRDTVAEKLAALSEPDKSYLALVMENAARKTICSTACAATSILPRARLS</sequence>
<organism evidence="1 4">
    <name type="scientific">Rhizobium etli</name>
    <dbReference type="NCBI Taxonomy" id="29449"/>
    <lineage>
        <taxon>Bacteria</taxon>
        <taxon>Pseudomonadati</taxon>
        <taxon>Pseudomonadota</taxon>
        <taxon>Alphaproteobacteria</taxon>
        <taxon>Hyphomicrobiales</taxon>
        <taxon>Rhizobiaceae</taxon>
        <taxon>Rhizobium/Agrobacterium group</taxon>
        <taxon>Rhizobium</taxon>
    </lineage>
</organism>
<comment type="caution">
    <text evidence="1">The sequence shown here is derived from an EMBL/GenBank/DDBJ whole genome shotgun (WGS) entry which is preliminary data.</text>
</comment>
<dbReference type="AlphaFoldDB" id="A0A7W6V5E7"/>
<dbReference type="EMBL" id="JACIID010000001">
    <property type="protein sequence ID" value="MBB4533790.1"/>
    <property type="molecule type" value="Genomic_DNA"/>
</dbReference>
<dbReference type="EMBL" id="JACIHU010000001">
    <property type="protein sequence ID" value="MBB4477958.1"/>
    <property type="molecule type" value="Genomic_DNA"/>
</dbReference>
<reference evidence="3 4" key="1">
    <citation type="submission" date="2020-08" db="EMBL/GenBank/DDBJ databases">
        <title>Genomic Encyclopedia of Type Strains, Phase IV (KMG-V): Genome sequencing to study the core and pangenomes of soil and plant-associated prokaryotes.</title>
        <authorList>
            <person name="Whitman W."/>
        </authorList>
    </citation>
    <scope>NUCLEOTIDE SEQUENCE [LARGE SCALE GENOMIC DNA]</scope>
    <source>
        <strain evidence="1 4">SEMIA 471</strain>
        <strain evidence="2 3">SEMIA 489</strain>
    </source>
</reference>
<evidence type="ECO:0000313" key="4">
    <source>
        <dbReference type="Proteomes" id="UP000557344"/>
    </source>
</evidence>
<accession>A0A7W6V5E7</accession>
<name>A0A7W6V5E7_RHIET</name>
<dbReference type="Proteomes" id="UP000557344">
    <property type="component" value="Unassembled WGS sequence"/>
</dbReference>
<evidence type="ECO:0000313" key="1">
    <source>
        <dbReference type="EMBL" id="MBB4477958.1"/>
    </source>
</evidence>